<dbReference type="SMART" id="SM00225">
    <property type="entry name" value="BTB"/>
    <property type="match status" value="1"/>
</dbReference>
<keyword evidence="2" id="KW-0677">Repeat</keyword>
<dbReference type="Pfam" id="PF24681">
    <property type="entry name" value="Kelch_KLHDC2_KLHL20_DRC7"/>
    <property type="match status" value="1"/>
</dbReference>
<dbReference type="InterPro" id="IPR011333">
    <property type="entry name" value="SKP1/BTB/POZ_sf"/>
</dbReference>
<dbReference type="Pfam" id="PF07707">
    <property type="entry name" value="BACK"/>
    <property type="match status" value="1"/>
</dbReference>
<dbReference type="Gene3D" id="3.30.710.10">
    <property type="entry name" value="Potassium Channel Kv1.1, Chain A"/>
    <property type="match status" value="1"/>
</dbReference>
<name>A0ABM4BWQ3_HYDVU</name>
<proteinExistence type="predicted"/>
<dbReference type="RefSeq" id="XP_065653659.1">
    <property type="nucleotide sequence ID" value="XM_065797587.1"/>
</dbReference>
<reference evidence="5" key="1">
    <citation type="submission" date="2025-08" db="UniProtKB">
        <authorList>
            <consortium name="RefSeq"/>
        </authorList>
    </citation>
    <scope>IDENTIFICATION</scope>
</reference>
<keyword evidence="4" id="KW-1185">Reference proteome</keyword>
<dbReference type="InterPro" id="IPR006652">
    <property type="entry name" value="Kelch_1"/>
</dbReference>
<dbReference type="InterPro" id="IPR000210">
    <property type="entry name" value="BTB/POZ_dom"/>
</dbReference>
<protein>
    <submittedName>
        <fullName evidence="5">Kelch-like protein diablo</fullName>
    </submittedName>
</protein>
<dbReference type="InterPro" id="IPR011705">
    <property type="entry name" value="BACK"/>
</dbReference>
<dbReference type="Gene3D" id="1.25.40.420">
    <property type="match status" value="1"/>
</dbReference>
<gene>
    <name evidence="5" type="primary">LOC136071897</name>
</gene>
<dbReference type="GeneID" id="136071897"/>
<organism evidence="4 5">
    <name type="scientific">Hydra vulgaris</name>
    <name type="common">Hydra</name>
    <name type="synonym">Hydra attenuata</name>
    <dbReference type="NCBI Taxonomy" id="6087"/>
    <lineage>
        <taxon>Eukaryota</taxon>
        <taxon>Metazoa</taxon>
        <taxon>Cnidaria</taxon>
        <taxon>Hydrozoa</taxon>
        <taxon>Hydroidolina</taxon>
        <taxon>Anthoathecata</taxon>
        <taxon>Aplanulata</taxon>
        <taxon>Hydridae</taxon>
        <taxon>Hydra</taxon>
    </lineage>
</organism>
<evidence type="ECO:0000256" key="1">
    <source>
        <dbReference type="ARBA" id="ARBA00022441"/>
    </source>
</evidence>
<dbReference type="SMART" id="SM00612">
    <property type="entry name" value="Kelch"/>
    <property type="match status" value="4"/>
</dbReference>
<dbReference type="SUPFAM" id="SSF117281">
    <property type="entry name" value="Kelch motif"/>
    <property type="match status" value="1"/>
</dbReference>
<dbReference type="PANTHER" id="PTHR45632">
    <property type="entry name" value="LD33804P"/>
    <property type="match status" value="1"/>
</dbReference>
<dbReference type="Gene3D" id="2.120.10.80">
    <property type="entry name" value="Kelch-type beta propeller"/>
    <property type="match status" value="1"/>
</dbReference>
<evidence type="ECO:0000256" key="2">
    <source>
        <dbReference type="ARBA" id="ARBA00022737"/>
    </source>
</evidence>
<accession>A0ABM4BWQ3</accession>
<dbReference type="Proteomes" id="UP001652625">
    <property type="component" value="Chromosome 05"/>
</dbReference>
<dbReference type="PROSITE" id="PS50097">
    <property type="entry name" value="BTB"/>
    <property type="match status" value="1"/>
</dbReference>
<sequence>MFVEVAGGDRVCLREPSYSKNVMSSMAQFRKDGTLCDVTLNVDGKKFFVHKNVLASCSEYFKVMFASSLIEGTKSEICINTVTSEVFEELLDYFYEGTLKMDMHSIVDLLHAASLFLLNDVISECFRHLNRQMNATNCLRIKGIAEAYSNKQLISKCKEFTKKNFELIIKEREILKTSLQEFKSLLLSDDIVCQSEDSVALIVEKWLRERIHELEESQIRILFKTIRFPFLSENGRIKLMKFMEELDVMYPDAGYASILSFEQRHQARHFRRCSLTCRASQRVETVIFCVNKRGETFCYNILNHKFCRLERFPEYRLPGYLNVNNNVLYVTGGSNGLTTVFSRDVYSYDVTEIKWNKLMPMVNARDQHCATFFQDNLYVIGGRNLQNFVENLSKKVECYDVAKNVWSTVADTLHGRVNSCATSSYKYMYVIGGNQNVDGIDASETVEKYCIRKHSWELLPNMCQKRISCSSVFYNDKLYVFGGSNGFFDLPNFEFFEEKSNKWTLVSVGVPGPINVALAMDNEILTMGVSAWNDDSVYRYSAVAKRNCDVWTEIKEFIHPSHRVKHFKYAVLRISNYYFNKKLDGLCDCCAYDPESSFDEDELLTSSNEDSDGDEWALHWGLWI</sequence>
<evidence type="ECO:0000313" key="5">
    <source>
        <dbReference type="RefSeq" id="XP_065653659.1"/>
    </source>
</evidence>
<keyword evidence="1" id="KW-0880">Kelch repeat</keyword>
<dbReference type="InterPro" id="IPR015915">
    <property type="entry name" value="Kelch-typ_b-propeller"/>
</dbReference>
<dbReference type="Pfam" id="PF00651">
    <property type="entry name" value="BTB"/>
    <property type="match status" value="1"/>
</dbReference>
<evidence type="ECO:0000259" key="3">
    <source>
        <dbReference type="PROSITE" id="PS50097"/>
    </source>
</evidence>
<dbReference type="SUPFAM" id="SSF54695">
    <property type="entry name" value="POZ domain"/>
    <property type="match status" value="1"/>
</dbReference>
<evidence type="ECO:0000313" key="4">
    <source>
        <dbReference type="Proteomes" id="UP001652625"/>
    </source>
</evidence>
<dbReference type="PANTHER" id="PTHR45632:SF3">
    <property type="entry name" value="KELCH-LIKE PROTEIN 32"/>
    <property type="match status" value="1"/>
</dbReference>
<dbReference type="SMART" id="SM00875">
    <property type="entry name" value="BACK"/>
    <property type="match status" value="1"/>
</dbReference>
<feature type="domain" description="BTB" evidence="3">
    <location>
        <begin position="36"/>
        <end position="103"/>
    </location>
</feature>